<dbReference type="EMBL" id="HBGU01051096">
    <property type="protein sequence ID" value="CAD9494695.1"/>
    <property type="molecule type" value="Transcribed_RNA"/>
</dbReference>
<feature type="region of interest" description="Disordered" evidence="1">
    <location>
        <begin position="94"/>
        <end position="119"/>
    </location>
</feature>
<gene>
    <name evidence="2" type="ORF">CBRE1094_LOCUS27850</name>
</gene>
<accession>A0A7S2MP71</accession>
<proteinExistence type="predicted"/>
<organism evidence="2">
    <name type="scientific">Haptolina brevifila</name>
    <dbReference type="NCBI Taxonomy" id="156173"/>
    <lineage>
        <taxon>Eukaryota</taxon>
        <taxon>Haptista</taxon>
        <taxon>Haptophyta</taxon>
        <taxon>Prymnesiophyceae</taxon>
        <taxon>Prymnesiales</taxon>
        <taxon>Prymnesiaceae</taxon>
        <taxon>Haptolina</taxon>
    </lineage>
</organism>
<sequence>MRQLDRTAPEILRVAAARHAAGVQQLEKAVREKEHISAATVDTIERSLGSLESHHEGRLAAGQQTLVEKLNAVTIDPAAVQAKAVESMLDGWERTLSKGGQHDAAPSRGAVDGGVDQKT</sequence>
<protein>
    <submittedName>
        <fullName evidence="2">Uncharacterized protein</fullName>
    </submittedName>
</protein>
<reference evidence="2" key="1">
    <citation type="submission" date="2021-01" db="EMBL/GenBank/DDBJ databases">
        <authorList>
            <person name="Corre E."/>
            <person name="Pelletier E."/>
            <person name="Niang G."/>
            <person name="Scheremetjew M."/>
            <person name="Finn R."/>
            <person name="Kale V."/>
            <person name="Holt S."/>
            <person name="Cochrane G."/>
            <person name="Meng A."/>
            <person name="Brown T."/>
            <person name="Cohen L."/>
        </authorList>
    </citation>
    <scope>NUCLEOTIDE SEQUENCE</scope>
    <source>
        <strain evidence="2">UTEX LB 985</strain>
    </source>
</reference>
<evidence type="ECO:0000256" key="1">
    <source>
        <dbReference type="SAM" id="MobiDB-lite"/>
    </source>
</evidence>
<name>A0A7S2MP71_9EUKA</name>
<evidence type="ECO:0000313" key="2">
    <source>
        <dbReference type="EMBL" id="CAD9494695.1"/>
    </source>
</evidence>
<dbReference type="AlphaFoldDB" id="A0A7S2MP71"/>